<evidence type="ECO:0000313" key="1">
    <source>
        <dbReference type="EMBL" id="CDY11683.1"/>
    </source>
</evidence>
<dbReference type="AlphaFoldDB" id="A0A078FHX2"/>
<protein>
    <submittedName>
        <fullName evidence="1">BnaC06g12910D protein</fullName>
    </submittedName>
</protein>
<dbReference type="Proteomes" id="UP000028999">
    <property type="component" value="Unassembled WGS sequence"/>
</dbReference>
<name>A0A078FHX2_BRANA</name>
<sequence>MRILITKTFSFIPIITDTHTFGYFNNLLSLGHLMLYLLCHNQNCRPNLIF</sequence>
<dbReference type="OMA" id="ITDTHTF"/>
<keyword evidence="2" id="KW-1185">Reference proteome</keyword>
<dbReference type="Gramene" id="CDY11683">
    <property type="protein sequence ID" value="CDY11683"/>
    <property type="gene ID" value="GSBRNA2T00049847001"/>
</dbReference>
<dbReference type="PaxDb" id="3708-A0A078FHX2"/>
<reference evidence="1 2" key="1">
    <citation type="journal article" date="2014" name="Science">
        <title>Plant genetics. Early allopolyploid evolution in the post-Neolithic Brassica napus oilseed genome.</title>
        <authorList>
            <person name="Chalhoub B."/>
            <person name="Denoeud F."/>
            <person name="Liu S."/>
            <person name="Parkin I.A."/>
            <person name="Tang H."/>
            <person name="Wang X."/>
            <person name="Chiquet J."/>
            <person name="Belcram H."/>
            <person name="Tong C."/>
            <person name="Samans B."/>
            <person name="Correa M."/>
            <person name="Da Silva C."/>
            <person name="Just J."/>
            <person name="Falentin C."/>
            <person name="Koh C.S."/>
            <person name="Le Clainche I."/>
            <person name="Bernard M."/>
            <person name="Bento P."/>
            <person name="Noel B."/>
            <person name="Labadie K."/>
            <person name="Alberti A."/>
            <person name="Charles M."/>
            <person name="Arnaud D."/>
            <person name="Guo H."/>
            <person name="Daviaud C."/>
            <person name="Alamery S."/>
            <person name="Jabbari K."/>
            <person name="Zhao M."/>
            <person name="Edger P.P."/>
            <person name="Chelaifa H."/>
            <person name="Tack D."/>
            <person name="Lassalle G."/>
            <person name="Mestiri I."/>
            <person name="Schnel N."/>
            <person name="Le Paslier M.C."/>
            <person name="Fan G."/>
            <person name="Renault V."/>
            <person name="Bayer P.E."/>
            <person name="Golicz A.A."/>
            <person name="Manoli S."/>
            <person name="Lee T.H."/>
            <person name="Thi V.H."/>
            <person name="Chalabi S."/>
            <person name="Hu Q."/>
            <person name="Fan C."/>
            <person name="Tollenaere R."/>
            <person name="Lu Y."/>
            <person name="Battail C."/>
            <person name="Shen J."/>
            <person name="Sidebottom C.H."/>
            <person name="Wang X."/>
            <person name="Canaguier A."/>
            <person name="Chauveau A."/>
            <person name="Berard A."/>
            <person name="Deniot G."/>
            <person name="Guan M."/>
            <person name="Liu Z."/>
            <person name="Sun F."/>
            <person name="Lim Y.P."/>
            <person name="Lyons E."/>
            <person name="Town C.D."/>
            <person name="Bancroft I."/>
            <person name="Wang X."/>
            <person name="Meng J."/>
            <person name="Ma J."/>
            <person name="Pires J.C."/>
            <person name="King G.J."/>
            <person name="Brunel D."/>
            <person name="Delourme R."/>
            <person name="Renard M."/>
            <person name="Aury J.M."/>
            <person name="Adams K.L."/>
            <person name="Batley J."/>
            <person name="Snowdon R.J."/>
            <person name="Tost J."/>
            <person name="Edwards D."/>
            <person name="Zhou Y."/>
            <person name="Hua W."/>
            <person name="Sharpe A.G."/>
            <person name="Paterson A.H."/>
            <person name="Guan C."/>
            <person name="Wincker P."/>
        </authorList>
    </citation>
    <scope>NUCLEOTIDE SEQUENCE [LARGE SCALE GENOMIC DNA]</scope>
    <source>
        <strain evidence="2">cv. Darmor-bzh</strain>
    </source>
</reference>
<organism evidence="1 2">
    <name type="scientific">Brassica napus</name>
    <name type="common">Rape</name>
    <dbReference type="NCBI Taxonomy" id="3708"/>
    <lineage>
        <taxon>Eukaryota</taxon>
        <taxon>Viridiplantae</taxon>
        <taxon>Streptophyta</taxon>
        <taxon>Embryophyta</taxon>
        <taxon>Tracheophyta</taxon>
        <taxon>Spermatophyta</taxon>
        <taxon>Magnoliopsida</taxon>
        <taxon>eudicotyledons</taxon>
        <taxon>Gunneridae</taxon>
        <taxon>Pentapetalae</taxon>
        <taxon>rosids</taxon>
        <taxon>malvids</taxon>
        <taxon>Brassicales</taxon>
        <taxon>Brassicaceae</taxon>
        <taxon>Brassiceae</taxon>
        <taxon>Brassica</taxon>
    </lineage>
</organism>
<dbReference type="EMBL" id="LK032013">
    <property type="protein sequence ID" value="CDY11683.1"/>
    <property type="molecule type" value="Genomic_DNA"/>
</dbReference>
<gene>
    <name evidence="1" type="primary">BnaC06g12910D</name>
    <name evidence="1" type="ORF">GSBRNA2T00049847001</name>
</gene>
<evidence type="ECO:0000313" key="2">
    <source>
        <dbReference type="Proteomes" id="UP000028999"/>
    </source>
</evidence>
<proteinExistence type="predicted"/>
<accession>A0A078FHX2</accession>